<organism evidence="1 2">
    <name type="scientific">Catenisphaera adipataccumulans</name>
    <dbReference type="NCBI Taxonomy" id="700500"/>
    <lineage>
        <taxon>Bacteria</taxon>
        <taxon>Bacillati</taxon>
        <taxon>Bacillota</taxon>
        <taxon>Erysipelotrichia</taxon>
        <taxon>Erysipelotrichales</taxon>
        <taxon>Erysipelotrichaceae</taxon>
        <taxon>Catenisphaera</taxon>
    </lineage>
</organism>
<dbReference type="EMBL" id="JACHHK010000001">
    <property type="protein sequence ID" value="MBB5182215.1"/>
    <property type="molecule type" value="Genomic_DNA"/>
</dbReference>
<evidence type="ECO:0000313" key="1">
    <source>
        <dbReference type="EMBL" id="MBB5182215.1"/>
    </source>
</evidence>
<dbReference type="InterPro" id="IPR038148">
    <property type="entry name" value="Tn1545/Tn916_Xis"/>
</dbReference>
<dbReference type="Proteomes" id="UP000539953">
    <property type="component" value="Unassembled WGS sequence"/>
</dbReference>
<reference evidence="1 2" key="1">
    <citation type="submission" date="2020-08" db="EMBL/GenBank/DDBJ databases">
        <title>Genomic Encyclopedia of Type Strains, Phase IV (KMG-IV): sequencing the most valuable type-strain genomes for metagenomic binning, comparative biology and taxonomic classification.</title>
        <authorList>
            <person name="Goeker M."/>
        </authorList>
    </citation>
    <scope>NUCLEOTIDE SEQUENCE [LARGE SCALE GENOMIC DNA]</scope>
    <source>
        <strain evidence="1 2">DSM 25799</strain>
    </source>
</reference>
<evidence type="ECO:0008006" key="3">
    <source>
        <dbReference type="Google" id="ProtNLM"/>
    </source>
</evidence>
<dbReference type="Gene3D" id="3.90.105.50">
    <property type="match status" value="1"/>
</dbReference>
<protein>
    <recommendedName>
        <fullName evidence="3">Helix-turn-helix domain-containing protein</fullName>
    </recommendedName>
</protein>
<accession>A0A7W8FW12</accession>
<evidence type="ECO:0000313" key="2">
    <source>
        <dbReference type="Proteomes" id="UP000539953"/>
    </source>
</evidence>
<gene>
    <name evidence="1" type="ORF">HNQ47_000218</name>
</gene>
<dbReference type="RefSeq" id="WP_183326697.1">
    <property type="nucleotide sequence ID" value="NZ_JACHHK010000001.1"/>
</dbReference>
<name>A0A7W8FW12_9FIRM</name>
<sequence length="64" mass="7302">MEQKTALTIKQTARAFQFPEYAIRTLVKRGAFPVIQVGNRCYINPEIFESYLKSGGAKYDSNLE</sequence>
<proteinExistence type="predicted"/>
<comment type="caution">
    <text evidence="1">The sequence shown here is derived from an EMBL/GenBank/DDBJ whole genome shotgun (WGS) entry which is preliminary data.</text>
</comment>
<keyword evidence="2" id="KW-1185">Reference proteome</keyword>
<dbReference type="AlphaFoldDB" id="A0A7W8FW12"/>